<dbReference type="Pfam" id="PF02891">
    <property type="entry name" value="zf-MIZ"/>
    <property type="match status" value="2"/>
</dbReference>
<comment type="pathway">
    <text evidence="2">Protein modification; protein sumoylation.</text>
</comment>
<feature type="domain" description="SAP" evidence="12">
    <location>
        <begin position="256"/>
        <end position="290"/>
    </location>
</feature>
<dbReference type="Pfam" id="PF02037">
    <property type="entry name" value="SAP"/>
    <property type="match status" value="1"/>
</dbReference>
<dbReference type="InterPro" id="IPR031141">
    <property type="entry name" value="SIZ1/2_SP-RING"/>
</dbReference>
<keyword evidence="5" id="KW-0479">Metal-binding</keyword>
<dbReference type="PROSITE" id="PS51044">
    <property type="entry name" value="ZF_SP_RING"/>
    <property type="match status" value="2"/>
</dbReference>
<evidence type="ECO:0000259" key="12">
    <source>
        <dbReference type="PROSITE" id="PS50800"/>
    </source>
</evidence>
<organism evidence="14 15">
    <name type="scientific">Morella rubra</name>
    <name type="common">Chinese bayberry</name>
    <dbReference type="NCBI Taxonomy" id="262757"/>
    <lineage>
        <taxon>Eukaryota</taxon>
        <taxon>Viridiplantae</taxon>
        <taxon>Streptophyta</taxon>
        <taxon>Embryophyta</taxon>
        <taxon>Tracheophyta</taxon>
        <taxon>Spermatophyta</taxon>
        <taxon>Magnoliopsida</taxon>
        <taxon>eudicotyledons</taxon>
        <taxon>Gunneridae</taxon>
        <taxon>Pentapetalae</taxon>
        <taxon>rosids</taxon>
        <taxon>fabids</taxon>
        <taxon>Fagales</taxon>
        <taxon>Myricaceae</taxon>
        <taxon>Morella</taxon>
    </lineage>
</organism>
<dbReference type="OrthoDB" id="28127at2759"/>
<dbReference type="Gene3D" id="3.30.40.10">
    <property type="entry name" value="Zinc/RING finger domain, C3HC4 (zinc finger)"/>
    <property type="match status" value="3"/>
</dbReference>
<keyword evidence="8" id="KW-0862">Zinc</keyword>
<dbReference type="CDD" id="cd16792">
    <property type="entry name" value="SP-RING_Siz-like"/>
    <property type="match status" value="1"/>
</dbReference>
<accession>A0A6A1VZB8</accession>
<dbReference type="GO" id="GO:0016874">
    <property type="term" value="F:ligase activity"/>
    <property type="evidence" value="ECO:0007669"/>
    <property type="project" value="UniProtKB-KW"/>
</dbReference>
<dbReference type="InterPro" id="IPR004181">
    <property type="entry name" value="Znf_MIZ"/>
</dbReference>
<keyword evidence="9" id="KW-0539">Nucleus</keyword>
<evidence type="ECO:0000256" key="6">
    <source>
        <dbReference type="ARBA" id="ARBA00022771"/>
    </source>
</evidence>
<dbReference type="InterPro" id="IPR036361">
    <property type="entry name" value="SAP_dom_sf"/>
</dbReference>
<sequence>MDLISECQLKLASFRMKELKDVLTQLGLSKQGRKQDLVGRILLVLSDEEVSSTSGSAKKSLIGKKGAMSGSRMKVAGRFKPCAHMGCFDLEVFVELNQHSRKWQCPICLKNYTLEDIITDPYFNRITTMMRLCGEDVTEYNVKPDGSRSAKTRGEFSDLAQWHCPDGSISIARDVYLSNLASFGLVTQLYNFHWMKLFVLVAEGKKAEINVLRSVKFVIPARKGIYLIVWWSDTKRNGFDIRLPVLRSLAEGCLKLASFRMKELKDVLTQLGLSKQGRKQDLVDRILLVLSDEEVSSTRGSAKKNLIGKNGAVRIIDDAYRKMQNMESADLPSKGQSGLEILSLKPEGEVENSLNSDVNIFCPCGSSLPTGSMIQCIDSRCKVQQHIGCVIVPEKPVEGIPAVPPLFYCEMCRIKRADPFWVTIVQILSPVKLPASSISTDGTNPLQNVERTFQVTRDDRYLPQNTEYDVQAWCILLNDSVPFRMQWPLYAELQVNGFSVKTVNRPGSQSLGANGRDDGASIKSYIGDGINTISLSGCDARVFCFGIRLVKRRTLQQVLDLIPREADGEPFEDAVARVRRCIHGGDAAANEDSDSDVEVIADSIPVNLRCPMSGSRMKVAGRFKPCAHMRCFDLEVFVELNQHYRKWQCPICLKNYTLEDIIIDPYFNRITTMMRFCGEDVTEINVKPDGSWSAKTRGEFSDLAQWHFPDGSISIARDVYFSNLASLRQIKQEDNTEEHSGLKKVMRKNHGEVTVNEHRPVVVPSRNQLEANYENSGLNVITMSSSATSRSGKDDGNPSINQDCGGLIDIPTNDGNEINSISPIFEVLNCSSALGDDADIIVLSDSEEENDLVCPVSAFPSVPDSYVEDPTLNMDVGSCLGLFNGNGSGNGSEIGLSPWPYSSGTQLGPAFQRIGTDSDVSDAFIDLEHTSVSCSAPMNGKIEVNSGGQVLGSSVCDASSEIDGGLVDNPLAFVSEDPSLQNFLPTQPLEMFKQPNREHQHPVLSGFENWISLRVGSKGEIIDSDVGAHVVPATVNGLDLRNSNGLNEATTNTVIKDEPRSSRTNGRRLSSGPFSFPRQPRFGFVQLQQSKTATLPILVQGKGAYLWQSRQSCQPLDILGSLGFANFY</sequence>
<protein>
    <submittedName>
        <fullName evidence="14">E3 SUMO-protein ligase SIZ1</fullName>
    </submittedName>
</protein>
<evidence type="ECO:0000259" key="13">
    <source>
        <dbReference type="PROSITE" id="PS51044"/>
    </source>
</evidence>
<evidence type="ECO:0000256" key="3">
    <source>
        <dbReference type="ARBA" id="ARBA00005383"/>
    </source>
</evidence>
<keyword evidence="14" id="KW-0436">Ligase</keyword>
<feature type="domain" description="SP-RING-type" evidence="13">
    <location>
        <begin position="593"/>
        <end position="676"/>
    </location>
</feature>
<keyword evidence="15" id="KW-1185">Reference proteome</keyword>
<evidence type="ECO:0000256" key="2">
    <source>
        <dbReference type="ARBA" id="ARBA00004718"/>
    </source>
</evidence>
<dbReference type="PANTHER" id="PTHR10782">
    <property type="entry name" value="ZINC FINGER MIZ DOMAIN-CONTAINING PROTEIN"/>
    <property type="match status" value="1"/>
</dbReference>
<dbReference type="InterPro" id="IPR011011">
    <property type="entry name" value="Znf_FYVE_PHD"/>
</dbReference>
<feature type="domain" description="SP-RING-type" evidence="13">
    <location>
        <begin position="46"/>
        <end position="132"/>
    </location>
</feature>
<dbReference type="SUPFAM" id="SSF68906">
    <property type="entry name" value="SAP domain"/>
    <property type="match status" value="2"/>
</dbReference>
<dbReference type="InterPro" id="IPR003034">
    <property type="entry name" value="SAP_dom"/>
</dbReference>
<comment type="similarity">
    <text evidence="3">Belongs to the PIAS family.</text>
</comment>
<dbReference type="Gene3D" id="1.10.720.30">
    <property type="entry name" value="SAP domain"/>
    <property type="match status" value="1"/>
</dbReference>
<feature type="region of interest" description="Disordered" evidence="11">
    <location>
        <begin position="784"/>
        <end position="805"/>
    </location>
</feature>
<dbReference type="GO" id="GO:0061665">
    <property type="term" value="F:SUMO ligase activity"/>
    <property type="evidence" value="ECO:0007669"/>
    <property type="project" value="TreeGrafter"/>
</dbReference>
<keyword evidence="4" id="KW-0808">Transferase</keyword>
<comment type="subcellular location">
    <subcellularLocation>
        <location evidence="1">Nucleus</location>
    </subcellularLocation>
</comment>
<dbReference type="GO" id="GO:0000785">
    <property type="term" value="C:chromatin"/>
    <property type="evidence" value="ECO:0007669"/>
    <property type="project" value="TreeGrafter"/>
</dbReference>
<dbReference type="SUPFAM" id="SSF57903">
    <property type="entry name" value="FYVE/PHD zinc finger"/>
    <property type="match status" value="1"/>
</dbReference>
<dbReference type="InterPro" id="IPR001965">
    <property type="entry name" value="Znf_PHD"/>
</dbReference>
<dbReference type="UniPathway" id="UPA00886"/>
<dbReference type="PROSITE" id="PS50800">
    <property type="entry name" value="SAP"/>
    <property type="match status" value="2"/>
</dbReference>
<evidence type="ECO:0000256" key="4">
    <source>
        <dbReference type="ARBA" id="ARBA00022679"/>
    </source>
</evidence>
<comment type="caution">
    <text evidence="14">The sequence shown here is derived from an EMBL/GenBank/DDBJ whole genome shotgun (WGS) entry which is preliminary data.</text>
</comment>
<name>A0A6A1VZB8_9ROSI</name>
<evidence type="ECO:0000256" key="1">
    <source>
        <dbReference type="ARBA" id="ARBA00004123"/>
    </source>
</evidence>
<evidence type="ECO:0000256" key="7">
    <source>
        <dbReference type="ARBA" id="ARBA00022786"/>
    </source>
</evidence>
<evidence type="ECO:0000313" key="14">
    <source>
        <dbReference type="EMBL" id="KAB1218053.1"/>
    </source>
</evidence>
<dbReference type="SMART" id="SM00513">
    <property type="entry name" value="SAP"/>
    <property type="match status" value="2"/>
</dbReference>
<gene>
    <name evidence="14" type="ORF">CJ030_MR3G014537</name>
</gene>
<dbReference type="InterPro" id="IPR013083">
    <property type="entry name" value="Znf_RING/FYVE/PHD"/>
</dbReference>
<dbReference type="CDD" id="cd15570">
    <property type="entry name" value="PHD_Bye1p_SIZ1_like"/>
    <property type="match status" value="1"/>
</dbReference>
<dbReference type="SMART" id="SM00249">
    <property type="entry name" value="PHD"/>
    <property type="match status" value="1"/>
</dbReference>
<dbReference type="EMBL" id="RXIC02000021">
    <property type="protein sequence ID" value="KAB1218053.1"/>
    <property type="molecule type" value="Genomic_DNA"/>
</dbReference>
<evidence type="ECO:0000313" key="15">
    <source>
        <dbReference type="Proteomes" id="UP000516437"/>
    </source>
</evidence>
<keyword evidence="7" id="KW-0833">Ubl conjugation pathway</keyword>
<evidence type="ECO:0000256" key="10">
    <source>
        <dbReference type="PROSITE-ProRule" id="PRU00452"/>
    </source>
</evidence>
<dbReference type="GO" id="GO:0016925">
    <property type="term" value="P:protein sumoylation"/>
    <property type="evidence" value="ECO:0007669"/>
    <property type="project" value="UniProtKB-UniPathway"/>
</dbReference>
<dbReference type="PANTHER" id="PTHR10782:SF102">
    <property type="entry name" value="E3 SUMO-PROTEIN LIGASE SIZ1"/>
    <property type="match status" value="1"/>
</dbReference>
<evidence type="ECO:0000256" key="8">
    <source>
        <dbReference type="ARBA" id="ARBA00022833"/>
    </source>
</evidence>
<evidence type="ECO:0000256" key="11">
    <source>
        <dbReference type="SAM" id="MobiDB-lite"/>
    </source>
</evidence>
<feature type="domain" description="SAP" evidence="12">
    <location>
        <begin position="11"/>
        <end position="45"/>
    </location>
</feature>
<dbReference type="GO" id="GO:0008270">
    <property type="term" value="F:zinc ion binding"/>
    <property type="evidence" value="ECO:0007669"/>
    <property type="project" value="UniProtKB-KW"/>
</dbReference>
<evidence type="ECO:0000256" key="5">
    <source>
        <dbReference type="ARBA" id="ARBA00022723"/>
    </source>
</evidence>
<dbReference type="GO" id="GO:0005634">
    <property type="term" value="C:nucleus"/>
    <property type="evidence" value="ECO:0007669"/>
    <property type="project" value="UniProtKB-SubCell"/>
</dbReference>
<evidence type="ECO:0000256" key="9">
    <source>
        <dbReference type="ARBA" id="ARBA00023242"/>
    </source>
</evidence>
<dbReference type="Proteomes" id="UP000516437">
    <property type="component" value="Chromosome 3"/>
</dbReference>
<keyword evidence="6 10" id="KW-0863">Zinc-finger</keyword>
<dbReference type="AlphaFoldDB" id="A0A6A1VZB8"/>
<proteinExistence type="inferred from homology"/>
<reference evidence="14 15" key="1">
    <citation type="journal article" date="2019" name="Plant Biotechnol. J.">
        <title>The red bayberry genome and genetic basis of sex determination.</title>
        <authorList>
            <person name="Jia H.M."/>
            <person name="Jia H.J."/>
            <person name="Cai Q.L."/>
            <person name="Wang Y."/>
            <person name="Zhao H.B."/>
            <person name="Yang W.F."/>
            <person name="Wang G.Y."/>
            <person name="Li Y.H."/>
            <person name="Zhan D.L."/>
            <person name="Shen Y.T."/>
            <person name="Niu Q.F."/>
            <person name="Chang L."/>
            <person name="Qiu J."/>
            <person name="Zhao L."/>
            <person name="Xie H.B."/>
            <person name="Fu W.Y."/>
            <person name="Jin J."/>
            <person name="Li X.W."/>
            <person name="Jiao Y."/>
            <person name="Zhou C.C."/>
            <person name="Tu T."/>
            <person name="Chai C.Y."/>
            <person name="Gao J.L."/>
            <person name="Fan L.J."/>
            <person name="van de Weg E."/>
            <person name="Wang J.Y."/>
            <person name="Gao Z.S."/>
        </authorList>
    </citation>
    <scope>NUCLEOTIDE SEQUENCE [LARGE SCALE GENOMIC DNA]</scope>
    <source>
        <tissue evidence="14">Leaves</tissue>
    </source>
</reference>